<dbReference type="Pfam" id="PF26635">
    <property type="entry name" value="DUF8208"/>
    <property type="match status" value="1"/>
</dbReference>
<dbReference type="InterPro" id="IPR058521">
    <property type="entry name" value="DUF8208"/>
</dbReference>
<protein>
    <recommendedName>
        <fullName evidence="1">DUF8208 domain-containing protein</fullName>
    </recommendedName>
</protein>
<dbReference type="EMBL" id="NUEQ01000014">
    <property type="protein sequence ID" value="PEJ34205.1"/>
    <property type="molecule type" value="Genomic_DNA"/>
</dbReference>
<feature type="domain" description="DUF8208" evidence="1">
    <location>
        <begin position="11"/>
        <end position="101"/>
    </location>
</feature>
<gene>
    <name evidence="2" type="ORF">CN689_08665</name>
</gene>
<accession>A0AAX0S4N8</accession>
<dbReference type="AlphaFoldDB" id="A0AAX0S4N8"/>
<dbReference type="RefSeq" id="WP_098175567.1">
    <property type="nucleotide sequence ID" value="NZ_NUEQ01000014.1"/>
</dbReference>
<proteinExistence type="predicted"/>
<organism evidence="2 3">
    <name type="scientific">Peribacillus butanolivorans</name>
    <dbReference type="NCBI Taxonomy" id="421767"/>
    <lineage>
        <taxon>Bacteria</taxon>
        <taxon>Bacillati</taxon>
        <taxon>Bacillota</taxon>
        <taxon>Bacilli</taxon>
        <taxon>Bacillales</taxon>
        <taxon>Bacillaceae</taxon>
        <taxon>Peribacillus</taxon>
    </lineage>
</organism>
<evidence type="ECO:0000313" key="3">
    <source>
        <dbReference type="Proteomes" id="UP000220106"/>
    </source>
</evidence>
<reference evidence="2 3" key="1">
    <citation type="submission" date="2017-09" db="EMBL/GenBank/DDBJ databases">
        <title>Large-scale bioinformatics analysis of Bacillus genomes uncovers conserved roles of natural products in bacterial physiology.</title>
        <authorList>
            <consortium name="Agbiome Team Llc"/>
            <person name="Bleich R.M."/>
            <person name="Kirk G.J."/>
            <person name="Santa Maria K.C."/>
            <person name="Allen S.E."/>
            <person name="Farag S."/>
            <person name="Shank E.A."/>
            <person name="Bowers A."/>
        </authorList>
    </citation>
    <scope>NUCLEOTIDE SEQUENCE [LARGE SCALE GENOMIC DNA]</scope>
    <source>
        <strain evidence="2 3">AFS003229</strain>
    </source>
</reference>
<sequence length="101" mass="11576">MSTQDISSFPQKKVDRESIIVNVFIITSFFALIQDGMEKANQFTDEPIDALDIFEVGSFSQKVIKDNMTDLAQFDVTGWKTTELKYPNRIPKDRILKVNIT</sequence>
<evidence type="ECO:0000313" key="2">
    <source>
        <dbReference type="EMBL" id="PEJ34205.1"/>
    </source>
</evidence>
<name>A0AAX0S4N8_9BACI</name>
<evidence type="ECO:0000259" key="1">
    <source>
        <dbReference type="Pfam" id="PF26635"/>
    </source>
</evidence>
<dbReference type="Proteomes" id="UP000220106">
    <property type="component" value="Unassembled WGS sequence"/>
</dbReference>
<comment type="caution">
    <text evidence="2">The sequence shown here is derived from an EMBL/GenBank/DDBJ whole genome shotgun (WGS) entry which is preliminary data.</text>
</comment>